<evidence type="ECO:0000313" key="2">
    <source>
        <dbReference type="Proteomes" id="UP000697330"/>
    </source>
</evidence>
<dbReference type="EMBL" id="DYWQ01000172">
    <property type="protein sequence ID" value="HJF46355.1"/>
    <property type="molecule type" value="Genomic_DNA"/>
</dbReference>
<dbReference type="SUPFAM" id="SSF159709">
    <property type="entry name" value="PhnH-like"/>
    <property type="match status" value="1"/>
</dbReference>
<protein>
    <submittedName>
        <fullName evidence="1">Phosphonate C-P lyase system protein PhnH</fullName>
    </submittedName>
</protein>
<dbReference type="Gene3D" id="3.40.50.11310">
    <property type="entry name" value="Bacterial phosphonate metabolism protein PhnH"/>
    <property type="match status" value="1"/>
</dbReference>
<dbReference type="InterPro" id="IPR038058">
    <property type="entry name" value="PhnH-like_sp"/>
</dbReference>
<dbReference type="Pfam" id="PF05845">
    <property type="entry name" value="PhnH"/>
    <property type="match status" value="1"/>
</dbReference>
<dbReference type="GO" id="GO:0019634">
    <property type="term" value="P:organic phosphonate metabolic process"/>
    <property type="evidence" value="ECO:0007669"/>
    <property type="project" value="InterPro"/>
</dbReference>
<reference evidence="1" key="2">
    <citation type="submission" date="2021-09" db="EMBL/GenBank/DDBJ databases">
        <authorList>
            <person name="Gilroy R."/>
        </authorList>
    </citation>
    <scope>NUCLEOTIDE SEQUENCE</scope>
    <source>
        <strain evidence="1">CHK124-7917</strain>
    </source>
</reference>
<keyword evidence="1" id="KW-0456">Lyase</keyword>
<dbReference type="RefSeq" id="WP_274959836.1">
    <property type="nucleotide sequence ID" value="NZ_DYWQ01000172.1"/>
</dbReference>
<evidence type="ECO:0000313" key="1">
    <source>
        <dbReference type="EMBL" id="HJF46355.1"/>
    </source>
</evidence>
<dbReference type="NCBIfam" id="TIGR03292">
    <property type="entry name" value="PhnH_redo"/>
    <property type="match status" value="1"/>
</dbReference>
<sequence>MTRDDVFERDALIDRRAFYLQAAFRALLDATARPGEVAELPRADEACAADAAEAGLLAPTVTVADVLLDAATSVAVAGQDTEAARVISRRTHALGAPVETAPYVLLPCSVRGDEASAAVASLTPGNLLDPQLGATCVVECSALVGAGPDGSRVGSSSGEAAASAWRLTGPGIKDAALVECDRADVLLARIGRADEFPCGIDLVLVDRAGHVVAIPRTTRIEGVA</sequence>
<dbReference type="InterPro" id="IPR008772">
    <property type="entry name" value="Phosphonate_metab_PhnH"/>
</dbReference>
<proteinExistence type="predicted"/>
<gene>
    <name evidence="1" type="primary">phnH</name>
    <name evidence="1" type="ORF">K8U72_11350</name>
</gene>
<dbReference type="GO" id="GO:0016829">
    <property type="term" value="F:lyase activity"/>
    <property type="evidence" value="ECO:0007669"/>
    <property type="project" value="UniProtKB-KW"/>
</dbReference>
<name>A0A921GHY0_9ACTN</name>
<dbReference type="AlphaFoldDB" id="A0A921GHY0"/>
<dbReference type="Proteomes" id="UP000697330">
    <property type="component" value="Unassembled WGS sequence"/>
</dbReference>
<reference evidence="1" key="1">
    <citation type="journal article" date="2021" name="PeerJ">
        <title>Extensive microbial diversity within the chicken gut microbiome revealed by metagenomics and culture.</title>
        <authorList>
            <person name="Gilroy R."/>
            <person name="Ravi A."/>
            <person name="Getino M."/>
            <person name="Pursley I."/>
            <person name="Horton D.L."/>
            <person name="Alikhan N.F."/>
            <person name="Baker D."/>
            <person name="Gharbi K."/>
            <person name="Hall N."/>
            <person name="Watson M."/>
            <person name="Adriaenssens E.M."/>
            <person name="Foster-Nyarko E."/>
            <person name="Jarju S."/>
            <person name="Secka A."/>
            <person name="Antonio M."/>
            <person name="Oren A."/>
            <person name="Chaudhuri R.R."/>
            <person name="La Ragione R."/>
            <person name="Hildebrand F."/>
            <person name="Pallen M.J."/>
        </authorList>
    </citation>
    <scope>NUCLEOTIDE SEQUENCE</scope>
    <source>
        <strain evidence="1">CHK124-7917</strain>
    </source>
</reference>
<accession>A0A921GHY0</accession>
<comment type="caution">
    <text evidence="1">The sequence shown here is derived from an EMBL/GenBank/DDBJ whole genome shotgun (WGS) entry which is preliminary data.</text>
</comment>
<organism evidence="1 2">
    <name type="scientific">Thermophilibacter provencensis</name>
    <dbReference type="NCBI Taxonomy" id="1852386"/>
    <lineage>
        <taxon>Bacteria</taxon>
        <taxon>Bacillati</taxon>
        <taxon>Actinomycetota</taxon>
        <taxon>Coriobacteriia</taxon>
        <taxon>Coriobacteriales</taxon>
        <taxon>Atopobiaceae</taxon>
        <taxon>Thermophilibacter</taxon>
    </lineage>
</organism>